<evidence type="ECO:0000313" key="2">
    <source>
        <dbReference type="EMBL" id="BCB72526.1"/>
    </source>
</evidence>
<dbReference type="RefSeq" id="WP_062362547.1">
    <property type="nucleotide sequence ID" value="NZ_AP022869.1"/>
</dbReference>
<keyword evidence="3" id="KW-0560">Oxidoreductase</keyword>
<keyword evidence="5" id="KW-1185">Reference proteome</keyword>
<dbReference type="EMBL" id="AP022869">
    <property type="protein sequence ID" value="BCB72526.1"/>
    <property type="molecule type" value="Genomic_DNA"/>
</dbReference>
<keyword evidence="3" id="KW-0575">Peroxidase</keyword>
<dbReference type="PANTHER" id="PTHR33930:SF2">
    <property type="entry name" value="BLR3452 PROTEIN"/>
    <property type="match status" value="1"/>
</dbReference>
<dbReference type="STRING" id="77097.SAMN04490369_100427"/>
<organism evidence="3 4">
    <name type="scientific">Vreelandella aquamarina</name>
    <dbReference type="NCBI Taxonomy" id="77097"/>
    <lineage>
        <taxon>Bacteria</taxon>
        <taxon>Pseudomonadati</taxon>
        <taxon>Pseudomonadota</taxon>
        <taxon>Gammaproteobacteria</taxon>
        <taxon>Oceanospirillales</taxon>
        <taxon>Halomonadaceae</taxon>
        <taxon>Vreelandella</taxon>
    </lineage>
</organism>
<dbReference type="Pfam" id="PF02627">
    <property type="entry name" value="CMD"/>
    <property type="match status" value="1"/>
</dbReference>
<dbReference type="EMBL" id="FODB01000004">
    <property type="protein sequence ID" value="SEN16940.1"/>
    <property type="molecule type" value="Genomic_DNA"/>
</dbReference>
<evidence type="ECO:0000259" key="1">
    <source>
        <dbReference type="Pfam" id="PF02627"/>
    </source>
</evidence>
<name>A0A1H8EC33_9GAMM</name>
<dbReference type="InterPro" id="IPR003779">
    <property type="entry name" value="CMD-like"/>
</dbReference>
<dbReference type="Proteomes" id="UP000501053">
    <property type="component" value="Chromosome"/>
</dbReference>
<dbReference type="Gene3D" id="1.20.1290.10">
    <property type="entry name" value="AhpD-like"/>
    <property type="match status" value="1"/>
</dbReference>
<dbReference type="Proteomes" id="UP000199493">
    <property type="component" value="Unassembled WGS sequence"/>
</dbReference>
<evidence type="ECO:0000313" key="5">
    <source>
        <dbReference type="Proteomes" id="UP000501053"/>
    </source>
</evidence>
<accession>A0A1H8EC33</accession>
<evidence type="ECO:0000313" key="4">
    <source>
        <dbReference type="Proteomes" id="UP000199493"/>
    </source>
</evidence>
<dbReference type="PANTHER" id="PTHR33930">
    <property type="entry name" value="ALKYL HYDROPEROXIDE REDUCTASE AHPD"/>
    <property type="match status" value="1"/>
</dbReference>
<sequence>MTKHDLPSGAGDVANQYPEIWEAYAALGKACAKAGPLDERSRRLIKLSLAIGARSEGAVHSHVRRALEEGVSAEELKQVAMLAIPTTGFPTAVAALTWIEDITDPD</sequence>
<reference evidence="3 4" key="1">
    <citation type="submission" date="2016-10" db="EMBL/GenBank/DDBJ databases">
        <authorList>
            <person name="de Groot N.N."/>
        </authorList>
    </citation>
    <scope>NUCLEOTIDE SEQUENCE [LARGE SCALE GENOMIC DNA]</scope>
    <source>
        <strain evidence="3 4">558</strain>
    </source>
</reference>
<dbReference type="InterPro" id="IPR029032">
    <property type="entry name" value="AhpD-like"/>
</dbReference>
<gene>
    <name evidence="2" type="ORF">HMEPL2_28770</name>
    <name evidence="3" type="ORF">SAMN04490369_100427</name>
</gene>
<dbReference type="GO" id="GO:0051920">
    <property type="term" value="F:peroxiredoxin activity"/>
    <property type="evidence" value="ECO:0007669"/>
    <property type="project" value="InterPro"/>
</dbReference>
<reference evidence="2 5" key="2">
    <citation type="submission" date="2020-03" db="EMBL/GenBank/DDBJ databases">
        <title>Complete Genome Sequence of Halomonas meridiana strain Eplume2, isolated from hydrothermal-plume in the north east Pacific Ocean.</title>
        <authorList>
            <person name="Kurihara Y."/>
            <person name="Kawai S."/>
            <person name="Sakai A."/>
            <person name="Galipon J."/>
            <person name="Arakawa K."/>
        </authorList>
    </citation>
    <scope>NUCLEOTIDE SEQUENCE [LARGE SCALE GENOMIC DNA]</scope>
    <source>
        <strain evidence="2 5">Eplume2</strain>
    </source>
</reference>
<evidence type="ECO:0000313" key="3">
    <source>
        <dbReference type="EMBL" id="SEN16940.1"/>
    </source>
</evidence>
<protein>
    <submittedName>
        <fullName evidence="2 3">Alkylhydroperoxidase</fullName>
    </submittedName>
</protein>
<feature type="domain" description="Carboxymuconolactone decarboxylase-like" evidence="1">
    <location>
        <begin position="18"/>
        <end position="101"/>
    </location>
</feature>
<dbReference type="SUPFAM" id="SSF69118">
    <property type="entry name" value="AhpD-like"/>
    <property type="match status" value="1"/>
</dbReference>
<dbReference type="AlphaFoldDB" id="A0A1H8EC33"/>
<accession>A0A6F8XE58</accession>
<proteinExistence type="predicted"/>